<comment type="caution">
    <text evidence="1">The sequence shown here is derived from an EMBL/GenBank/DDBJ whole genome shotgun (WGS) entry which is preliminary data.</text>
</comment>
<reference evidence="1 2" key="1">
    <citation type="submission" date="2017-08" db="EMBL/GenBank/DDBJ databases">
        <title>Infants hospitalized years apart are colonized by the same room-sourced microbial strains.</title>
        <authorList>
            <person name="Brooks B."/>
            <person name="Olm M.R."/>
            <person name="Firek B.A."/>
            <person name="Baker R."/>
            <person name="Thomas B.C."/>
            <person name="Morowitz M.J."/>
            <person name="Banfield J.F."/>
        </authorList>
    </citation>
    <scope>NUCLEOTIDE SEQUENCE [LARGE SCALE GENOMIC DNA]</scope>
    <source>
        <strain evidence="1">S2_005_003_R2_41</strain>
    </source>
</reference>
<dbReference type="EMBL" id="QFPP01000152">
    <property type="protein sequence ID" value="PZQ74027.1"/>
    <property type="molecule type" value="Genomic_DNA"/>
</dbReference>
<organism evidence="1 2">
    <name type="scientific">Variovorax paradoxus</name>
    <dbReference type="NCBI Taxonomy" id="34073"/>
    <lineage>
        <taxon>Bacteria</taxon>
        <taxon>Pseudomonadati</taxon>
        <taxon>Pseudomonadota</taxon>
        <taxon>Betaproteobacteria</taxon>
        <taxon>Burkholderiales</taxon>
        <taxon>Comamonadaceae</taxon>
        <taxon>Variovorax</taxon>
    </lineage>
</organism>
<evidence type="ECO:0000313" key="2">
    <source>
        <dbReference type="Proteomes" id="UP000249135"/>
    </source>
</evidence>
<gene>
    <name evidence="1" type="ORF">DI563_13335</name>
</gene>
<dbReference type="AlphaFoldDB" id="A0A2W5RTN6"/>
<proteinExistence type="predicted"/>
<accession>A0A2W5RTN6</accession>
<sequence length="70" mass="7444">MSSRFVVPTSPAQQALRVLGVTVVAWGIKLPSAHAVARRAPHGHVPVRALRRLGAASVVASPSRFLAHSW</sequence>
<name>A0A2W5RTN6_VARPD</name>
<protein>
    <submittedName>
        <fullName evidence="1">Uncharacterized protein</fullName>
    </submittedName>
</protein>
<evidence type="ECO:0000313" key="1">
    <source>
        <dbReference type="EMBL" id="PZQ74027.1"/>
    </source>
</evidence>
<dbReference type="Proteomes" id="UP000249135">
    <property type="component" value="Unassembled WGS sequence"/>
</dbReference>